<name>A0A090S0Q9_9VIBR</name>
<keyword evidence="1" id="KW-0812">Transmembrane</keyword>
<organism evidence="2 3">
    <name type="scientific">Vibrio maritimus</name>
    <dbReference type="NCBI Taxonomy" id="990268"/>
    <lineage>
        <taxon>Bacteria</taxon>
        <taxon>Pseudomonadati</taxon>
        <taxon>Pseudomonadota</taxon>
        <taxon>Gammaproteobacteria</taxon>
        <taxon>Vibrionales</taxon>
        <taxon>Vibrionaceae</taxon>
        <taxon>Vibrio</taxon>
    </lineage>
</organism>
<evidence type="ECO:0000256" key="1">
    <source>
        <dbReference type="SAM" id="Phobius"/>
    </source>
</evidence>
<comment type="caution">
    <text evidence="2">The sequence shown here is derived from an EMBL/GenBank/DDBJ whole genome shotgun (WGS) entry which is preliminary data.</text>
</comment>
<evidence type="ECO:0000313" key="3">
    <source>
        <dbReference type="Proteomes" id="UP000029228"/>
    </source>
</evidence>
<sequence length="52" mass="5582">MVTATLPATASVIATGLVFVVLSVIFSKGVNLVDERNGYSQEMTTAVEEFFQ</sequence>
<protein>
    <submittedName>
        <fullName evidence="2">Uncharacterized protein</fullName>
    </submittedName>
</protein>
<dbReference type="AlphaFoldDB" id="A0A090S0Q9"/>
<dbReference type="EMBL" id="BBMR01000005">
    <property type="protein sequence ID" value="GAL20059.1"/>
    <property type="molecule type" value="Genomic_DNA"/>
</dbReference>
<keyword evidence="3" id="KW-1185">Reference proteome</keyword>
<feature type="transmembrane region" description="Helical" evidence="1">
    <location>
        <begin position="6"/>
        <end position="26"/>
    </location>
</feature>
<dbReference type="Proteomes" id="UP000029228">
    <property type="component" value="Unassembled WGS sequence"/>
</dbReference>
<evidence type="ECO:0000313" key="2">
    <source>
        <dbReference type="EMBL" id="GAL20059.1"/>
    </source>
</evidence>
<keyword evidence="1" id="KW-1133">Transmembrane helix</keyword>
<accession>A0A090S0Q9</accession>
<proteinExistence type="predicted"/>
<gene>
    <name evidence="2" type="ORF">JCM19235_4259</name>
</gene>
<keyword evidence="1" id="KW-0472">Membrane</keyword>
<reference evidence="2 3" key="1">
    <citation type="submission" date="2014-09" db="EMBL/GenBank/DDBJ databases">
        <title>Vibrio maritimus JCM 19235. (C45) whole genome shotgun sequence.</title>
        <authorList>
            <person name="Sawabe T."/>
            <person name="Meirelles P."/>
            <person name="Nakanishi M."/>
            <person name="Sayaka M."/>
            <person name="Hattori M."/>
            <person name="Ohkuma M."/>
        </authorList>
    </citation>
    <scope>NUCLEOTIDE SEQUENCE [LARGE SCALE GENOMIC DNA]</scope>
    <source>
        <strain evidence="3">JCM19235</strain>
    </source>
</reference>